<dbReference type="RefSeq" id="WP_163171111.1">
    <property type="nucleotide sequence ID" value="NZ_CP044463.1"/>
</dbReference>
<gene>
    <name evidence="1" type="ORF">FSC10_05385</name>
</gene>
<proteinExistence type="predicted"/>
<name>A0AAE7BWE7_9GAMM</name>
<accession>A0AAE7BWE7</accession>
<dbReference type="Proteomes" id="UP000503505">
    <property type="component" value="Chromosome"/>
</dbReference>
<organism evidence="1 2">
    <name type="scientific">Acinetobacter schindleri</name>
    <dbReference type="NCBI Taxonomy" id="108981"/>
    <lineage>
        <taxon>Bacteria</taxon>
        <taxon>Pseudomonadati</taxon>
        <taxon>Pseudomonadota</taxon>
        <taxon>Gammaproteobacteria</taxon>
        <taxon>Moraxellales</taxon>
        <taxon>Moraxellaceae</taxon>
        <taxon>Acinetobacter</taxon>
    </lineage>
</organism>
<sequence>MMRYSKTAKGLHVLQHRNVELNARQRRLLVLIGTEDFDLLTPQFKARIAPHDLLQQLCDIGLIEIQELETSNAAFGTESAQISAPANNSAKASTSHFPESNIHTSITSPASSADLEAPITTTLVITTHVPDIPADIPYITLNQEQVRSLMLDSLKKYCGLLAKQHIQNIAQAPDINALKVCQVQWLTLLQESRMPSQELNQLFKQISHTLSMLRAQA</sequence>
<evidence type="ECO:0000313" key="2">
    <source>
        <dbReference type="Proteomes" id="UP000503505"/>
    </source>
</evidence>
<dbReference type="EMBL" id="CP044463">
    <property type="protein sequence ID" value="QIC66822.1"/>
    <property type="molecule type" value="Genomic_DNA"/>
</dbReference>
<reference evidence="1 2" key="1">
    <citation type="submission" date="2019-09" db="EMBL/GenBank/DDBJ databases">
        <title>Non-baumannii Acinetobacter spp. carrying blaNDM-1 isolated in China.</title>
        <authorList>
            <person name="Cui C."/>
            <person name="Chen C."/>
            <person name="Sun J."/>
            <person name="Liu Y."/>
        </authorList>
    </citation>
    <scope>NUCLEOTIDE SEQUENCE [LARGE SCALE GENOMIC DNA]</scope>
    <source>
        <strain evidence="1 2">HZE23-1</strain>
    </source>
</reference>
<protein>
    <submittedName>
        <fullName evidence="1">Uncharacterized protein</fullName>
    </submittedName>
</protein>
<evidence type="ECO:0000313" key="1">
    <source>
        <dbReference type="EMBL" id="QIC66822.1"/>
    </source>
</evidence>
<dbReference type="AlphaFoldDB" id="A0AAE7BWE7"/>